<feature type="signal peptide" evidence="1">
    <location>
        <begin position="1"/>
        <end position="21"/>
    </location>
</feature>
<feature type="chain" id="PRO_5046810813" evidence="1">
    <location>
        <begin position="22"/>
        <end position="151"/>
    </location>
</feature>
<keyword evidence="1" id="KW-0732">Signal</keyword>
<reference evidence="3" key="1">
    <citation type="journal article" date="2019" name="Int. J. Syst. Evol. Microbiol.">
        <title>The Global Catalogue of Microorganisms (GCM) 10K type strain sequencing project: providing services to taxonomists for standard genome sequencing and annotation.</title>
        <authorList>
            <consortium name="The Broad Institute Genomics Platform"/>
            <consortium name="The Broad Institute Genome Sequencing Center for Infectious Disease"/>
            <person name="Wu L."/>
            <person name="Ma J."/>
        </authorList>
    </citation>
    <scope>NUCLEOTIDE SEQUENCE [LARGE SCALE GENOMIC DNA]</scope>
    <source>
        <strain evidence="3">JCM 17924</strain>
    </source>
</reference>
<organism evidence="2 3">
    <name type="scientific">Hymenobacter koreensis</name>
    <dbReference type="NCBI Taxonomy" id="1084523"/>
    <lineage>
        <taxon>Bacteria</taxon>
        <taxon>Pseudomonadati</taxon>
        <taxon>Bacteroidota</taxon>
        <taxon>Cytophagia</taxon>
        <taxon>Cytophagales</taxon>
        <taxon>Hymenobacteraceae</taxon>
        <taxon>Hymenobacter</taxon>
    </lineage>
</organism>
<evidence type="ECO:0000313" key="3">
    <source>
        <dbReference type="Proteomes" id="UP001500454"/>
    </source>
</evidence>
<dbReference type="EMBL" id="BAABHA010000001">
    <property type="protein sequence ID" value="GAA4372477.1"/>
    <property type="molecule type" value="Genomic_DNA"/>
</dbReference>
<keyword evidence="3" id="KW-1185">Reference proteome</keyword>
<dbReference type="RefSeq" id="WP_345220550.1">
    <property type="nucleotide sequence ID" value="NZ_BAABHA010000001.1"/>
</dbReference>
<gene>
    <name evidence="2" type="ORF">GCM10023186_02020</name>
</gene>
<dbReference type="Proteomes" id="UP001500454">
    <property type="component" value="Unassembled WGS sequence"/>
</dbReference>
<accession>A0ABP8IU42</accession>
<evidence type="ECO:0000313" key="2">
    <source>
        <dbReference type="EMBL" id="GAA4372477.1"/>
    </source>
</evidence>
<name>A0ABP8IU42_9BACT</name>
<comment type="caution">
    <text evidence="2">The sequence shown here is derived from an EMBL/GenBank/DDBJ whole genome shotgun (WGS) entry which is preliminary data.</text>
</comment>
<evidence type="ECO:0000256" key="1">
    <source>
        <dbReference type="SAM" id="SignalP"/>
    </source>
</evidence>
<protein>
    <submittedName>
        <fullName evidence="2">Uncharacterized protein</fullName>
    </submittedName>
</protein>
<proteinExistence type="predicted"/>
<sequence length="151" mass="16464">MRYLATPLLLLLTAVCQPVFAQTTAVAPAAGPANTLATARYSPADTIRAVRNLFGLRSKGALGYTAAGSAVLAEAAVTTALRPPGTSTGQRIDTNRDWLFGSAMMGYGLLRTKRFGKHRGEQIIAAYEQGEPLPSYVRRRLKPKYFRYRPF</sequence>